<protein>
    <submittedName>
        <fullName evidence="2">Type I-D CRISPR-associated protein Cas5/Csc1</fullName>
    </submittedName>
</protein>
<evidence type="ECO:0000256" key="1">
    <source>
        <dbReference type="SAM" id="MobiDB-lite"/>
    </source>
</evidence>
<dbReference type="Pfam" id="PF26241">
    <property type="entry name" value="Cas_Csc1"/>
    <property type="match status" value="1"/>
</dbReference>
<dbReference type="Proteomes" id="UP001149411">
    <property type="component" value="Unassembled WGS sequence"/>
</dbReference>
<dbReference type="EMBL" id="RKLV01000007">
    <property type="protein sequence ID" value="MCX2819382.1"/>
    <property type="molecule type" value="Genomic_DNA"/>
</dbReference>
<accession>A0A9Q4GH29</accession>
<reference evidence="2" key="1">
    <citation type="submission" date="2022-09" db="EMBL/GenBank/DDBJ databases">
        <title>Haloadaptaus new haloarchaeum isolated from saline soil.</title>
        <authorList>
            <person name="Duran-Viseras A."/>
            <person name="Sanchez-Porro C."/>
            <person name="Ventosa A."/>
        </authorList>
    </citation>
    <scope>NUCLEOTIDE SEQUENCE</scope>
    <source>
        <strain evidence="2">F3-133</strain>
    </source>
</reference>
<comment type="caution">
    <text evidence="2">The sequence shown here is derived from an EMBL/GenBank/DDBJ whole genome shotgun (WGS) entry which is preliminary data.</text>
</comment>
<evidence type="ECO:0000313" key="2">
    <source>
        <dbReference type="EMBL" id="MCX2819382.1"/>
    </source>
</evidence>
<keyword evidence="3" id="KW-1185">Reference proteome</keyword>
<dbReference type="NCBIfam" id="TIGR03159">
    <property type="entry name" value="cas_Csc1"/>
    <property type="match status" value="1"/>
</dbReference>
<sequence length="234" mass="26437">MRVVEGYLSTQGRVGFASREVGRLVDTSEYILNTALYYALGFAGGRYVDTEFRPTYIDDTDGVSEELYITPAAPVEQPDYSTAFYNARGDDYATINYSAEDDPQSGLNLPKFGSERRFSHGNEFRFYVLPKSSDANEIAERIPEYARLGKKRGKVRVGTRVVEAHRSSGEFTANHPFGVNDYDNTPMSNVVSKKMRPMPIILQAKYEDDYLSIPREDRPNAKLPADLTFLGRKR</sequence>
<proteinExistence type="predicted"/>
<feature type="region of interest" description="Disordered" evidence="1">
    <location>
        <begin position="215"/>
        <end position="234"/>
    </location>
</feature>
<name>A0A9Q4GH29_9EURY</name>
<dbReference type="RefSeq" id="WP_266087575.1">
    <property type="nucleotide sequence ID" value="NZ_RKLV01000007.1"/>
</dbReference>
<evidence type="ECO:0000313" key="3">
    <source>
        <dbReference type="Proteomes" id="UP001149411"/>
    </source>
</evidence>
<gene>
    <name evidence="2" type="primary">cas5d</name>
    <name evidence="2" type="ORF">EGH25_08470</name>
</gene>
<dbReference type="AlphaFoldDB" id="A0A9Q4GH29"/>
<organism evidence="2 3">
    <name type="scientific">Halorutilus salinus</name>
    <dbReference type="NCBI Taxonomy" id="2487751"/>
    <lineage>
        <taxon>Archaea</taxon>
        <taxon>Methanobacteriati</taxon>
        <taxon>Methanobacteriota</taxon>
        <taxon>Stenosarchaea group</taxon>
        <taxon>Halobacteria</taxon>
        <taxon>Halorutilales</taxon>
        <taxon>Halorutilaceae</taxon>
        <taxon>Halorutilus</taxon>
    </lineage>
</organism>
<dbReference type="InterPro" id="IPR017576">
    <property type="entry name" value="CRISPR-assoc_prot_Csc1"/>
</dbReference>